<dbReference type="Gene3D" id="3.30.420.10">
    <property type="entry name" value="Ribonuclease H-like superfamily/Ribonuclease H"/>
    <property type="match status" value="1"/>
</dbReference>
<dbReference type="InterPro" id="IPR041588">
    <property type="entry name" value="Integrase_H2C2"/>
</dbReference>
<comment type="caution">
    <text evidence="8">The sequence shown here is derived from an EMBL/GenBank/DDBJ whole genome shotgun (WGS) entry which is preliminary data.</text>
</comment>
<evidence type="ECO:0000256" key="5">
    <source>
        <dbReference type="ARBA" id="ARBA00022801"/>
    </source>
</evidence>
<keyword evidence="4" id="KW-0255">Endonuclease</keyword>
<reference evidence="8" key="1">
    <citation type="submission" date="2021-02" db="EMBL/GenBank/DDBJ databases">
        <authorList>
            <person name="Nowell W R."/>
        </authorList>
    </citation>
    <scope>NUCLEOTIDE SEQUENCE</scope>
</reference>
<evidence type="ECO:0000313" key="8">
    <source>
        <dbReference type="EMBL" id="CAF2018202.1"/>
    </source>
</evidence>
<keyword evidence="1" id="KW-0808">Transferase</keyword>
<dbReference type="CDD" id="cd09274">
    <property type="entry name" value="RNase_HI_RT_Ty3"/>
    <property type="match status" value="1"/>
</dbReference>
<keyword evidence="6" id="KW-0695">RNA-directed DNA polymerase</keyword>
<dbReference type="PANTHER" id="PTHR37984:SF5">
    <property type="entry name" value="PROTEIN NYNRIN-LIKE"/>
    <property type="match status" value="1"/>
</dbReference>
<feature type="domain" description="Integrase catalytic" evidence="7">
    <location>
        <begin position="293"/>
        <end position="463"/>
    </location>
</feature>
<evidence type="ECO:0000259" key="7">
    <source>
        <dbReference type="PROSITE" id="PS50994"/>
    </source>
</evidence>
<accession>A0A816MML4</accession>
<dbReference type="GO" id="GO:0003964">
    <property type="term" value="F:RNA-directed DNA polymerase activity"/>
    <property type="evidence" value="ECO:0007669"/>
    <property type="project" value="UniProtKB-KW"/>
</dbReference>
<keyword evidence="3" id="KW-0540">Nuclease</keyword>
<dbReference type="PANTHER" id="PTHR37984">
    <property type="entry name" value="PROTEIN CBG26694"/>
    <property type="match status" value="1"/>
</dbReference>
<protein>
    <recommendedName>
        <fullName evidence="7">Integrase catalytic domain-containing protein</fullName>
    </recommendedName>
</protein>
<dbReference type="GO" id="GO:0015074">
    <property type="term" value="P:DNA integration"/>
    <property type="evidence" value="ECO:0007669"/>
    <property type="project" value="InterPro"/>
</dbReference>
<dbReference type="InterPro" id="IPR012337">
    <property type="entry name" value="RNaseH-like_sf"/>
</dbReference>
<dbReference type="Proteomes" id="UP000663887">
    <property type="component" value="Unassembled WGS sequence"/>
</dbReference>
<dbReference type="GO" id="GO:0004519">
    <property type="term" value="F:endonuclease activity"/>
    <property type="evidence" value="ECO:0007669"/>
    <property type="project" value="UniProtKB-KW"/>
</dbReference>
<dbReference type="FunFam" id="3.10.20.370:FF:000001">
    <property type="entry name" value="Retrovirus-related Pol polyprotein from transposon 17.6-like protein"/>
    <property type="match status" value="1"/>
</dbReference>
<sequence length="473" mass="54331">MQAPNFSYPFILELNACEYGIGCVLSQEYDNKLSVIAYASRTLIPAERKYSAVEREALAIVWATKHFRQYLEGGPVIVRTDCKALQWLKTARDPTGRLARWAMKLSPYHLIIQHRPGSKNSNGDFMSRYPIQHTTPNQPELNSLESTVNILNDTNILDNIRSEQQKDPRLARIIQSLVLQPPTPFNSKHAPYILINNTLYKTRHLNSYSDQRLLDNKHLLVIPQPLQLKFLQLAHDHPTAGHAGRIKTLYRLFSRAYWPSMKKDVFKYVQACTACQQFKPFNAPLANPMQLHTVLTPWHTIGIDIMGPFPPTPRQKRFLLVIVDYFTRWVELFPLRLTTASNVADIVINEIICRYGVPTYILFDNGPQFVSEMFNAICAQLGISRKFTSNYHPQTNMTERVNRTLKAQIAIYTRRHPHLWVQHLQKLAFAIRTSVNETTGDTPAFLNFGRDPMLPIDLLTQLPSNDPHPNIPN</sequence>
<evidence type="ECO:0000256" key="1">
    <source>
        <dbReference type="ARBA" id="ARBA00022679"/>
    </source>
</evidence>
<name>A0A816MML4_9BILA</name>
<dbReference type="InterPro" id="IPR050951">
    <property type="entry name" value="Retrovirus_Pol_polyprotein"/>
</dbReference>
<gene>
    <name evidence="8" type="ORF">XDN619_LOCUS4145</name>
</gene>
<evidence type="ECO:0000313" key="9">
    <source>
        <dbReference type="Proteomes" id="UP000663887"/>
    </source>
</evidence>
<keyword evidence="2" id="KW-0548">Nucleotidyltransferase</keyword>
<dbReference type="FunFam" id="3.30.420.10:FF:000032">
    <property type="entry name" value="Retrovirus-related Pol polyprotein from transposon 297-like Protein"/>
    <property type="match status" value="1"/>
</dbReference>
<evidence type="ECO:0000256" key="6">
    <source>
        <dbReference type="ARBA" id="ARBA00022918"/>
    </source>
</evidence>
<dbReference type="PROSITE" id="PS50994">
    <property type="entry name" value="INTEGRASE"/>
    <property type="match status" value="1"/>
</dbReference>
<keyword evidence="5" id="KW-0378">Hydrolase</keyword>
<dbReference type="InterPro" id="IPR001584">
    <property type="entry name" value="Integrase_cat-core"/>
</dbReference>
<dbReference type="InterPro" id="IPR036397">
    <property type="entry name" value="RNaseH_sf"/>
</dbReference>
<dbReference type="Gene3D" id="1.10.340.70">
    <property type="match status" value="1"/>
</dbReference>
<dbReference type="Gene3D" id="3.10.20.370">
    <property type="match status" value="1"/>
</dbReference>
<dbReference type="AlphaFoldDB" id="A0A816MML4"/>
<dbReference type="SUPFAM" id="SSF56672">
    <property type="entry name" value="DNA/RNA polymerases"/>
    <property type="match status" value="1"/>
</dbReference>
<dbReference type="InterPro" id="IPR043502">
    <property type="entry name" value="DNA/RNA_pol_sf"/>
</dbReference>
<dbReference type="GO" id="GO:0003676">
    <property type="term" value="F:nucleic acid binding"/>
    <property type="evidence" value="ECO:0007669"/>
    <property type="project" value="InterPro"/>
</dbReference>
<evidence type="ECO:0000256" key="3">
    <source>
        <dbReference type="ARBA" id="ARBA00022722"/>
    </source>
</evidence>
<evidence type="ECO:0000256" key="4">
    <source>
        <dbReference type="ARBA" id="ARBA00022759"/>
    </source>
</evidence>
<dbReference type="Pfam" id="PF17921">
    <property type="entry name" value="Integrase_H2C2"/>
    <property type="match status" value="1"/>
</dbReference>
<dbReference type="InterPro" id="IPR041373">
    <property type="entry name" value="RT_RNaseH"/>
</dbReference>
<evidence type="ECO:0000256" key="2">
    <source>
        <dbReference type="ARBA" id="ARBA00022695"/>
    </source>
</evidence>
<organism evidence="8 9">
    <name type="scientific">Rotaria magnacalcarata</name>
    <dbReference type="NCBI Taxonomy" id="392030"/>
    <lineage>
        <taxon>Eukaryota</taxon>
        <taxon>Metazoa</taxon>
        <taxon>Spiralia</taxon>
        <taxon>Gnathifera</taxon>
        <taxon>Rotifera</taxon>
        <taxon>Eurotatoria</taxon>
        <taxon>Bdelloidea</taxon>
        <taxon>Philodinida</taxon>
        <taxon>Philodinidae</taxon>
        <taxon>Rotaria</taxon>
    </lineage>
</organism>
<proteinExistence type="predicted"/>
<dbReference type="EMBL" id="CAJNRG010000779">
    <property type="protein sequence ID" value="CAF2018202.1"/>
    <property type="molecule type" value="Genomic_DNA"/>
</dbReference>
<dbReference type="FunFam" id="1.10.340.70:FF:000001">
    <property type="entry name" value="Retrovirus-related Pol polyprotein from transposon gypsy-like Protein"/>
    <property type="match status" value="1"/>
</dbReference>
<dbReference type="Pfam" id="PF00665">
    <property type="entry name" value="rve"/>
    <property type="match status" value="1"/>
</dbReference>
<dbReference type="Pfam" id="PF17917">
    <property type="entry name" value="RT_RNaseH"/>
    <property type="match status" value="1"/>
</dbReference>
<dbReference type="SUPFAM" id="SSF53098">
    <property type="entry name" value="Ribonuclease H-like"/>
    <property type="match status" value="1"/>
</dbReference>
<dbReference type="GO" id="GO:0016787">
    <property type="term" value="F:hydrolase activity"/>
    <property type="evidence" value="ECO:0007669"/>
    <property type="project" value="UniProtKB-KW"/>
</dbReference>